<evidence type="ECO:0000313" key="11">
    <source>
        <dbReference type="EMBL" id="MDV7714253.1"/>
    </source>
</evidence>
<organism evidence="11 12">
    <name type="scientific">Oenococcus oeni</name>
    <name type="common">Leuconostoc oenos</name>
    <dbReference type="NCBI Taxonomy" id="1247"/>
    <lineage>
        <taxon>Bacteria</taxon>
        <taxon>Bacillati</taxon>
        <taxon>Bacillota</taxon>
        <taxon>Bacilli</taxon>
        <taxon>Lactobacillales</taxon>
        <taxon>Lactobacillaceae</taxon>
        <taxon>Oenococcus</taxon>
    </lineage>
</organism>
<evidence type="ECO:0000256" key="8">
    <source>
        <dbReference type="ARBA" id="ARBA00022840"/>
    </source>
</evidence>
<protein>
    <recommendedName>
        <fullName evidence="3">tRNA threonylcarbamoyladenosine biosynthesis protein TsaE</fullName>
    </recommendedName>
    <alternativeName>
        <fullName evidence="10">t(6)A37 threonylcarbamoyladenosine biosynthesis protein TsaE</fullName>
    </alternativeName>
</protein>
<keyword evidence="5" id="KW-0819">tRNA processing</keyword>
<dbReference type="RefSeq" id="WP_002816493.1">
    <property type="nucleotide sequence ID" value="NZ_JMIS01000018.1"/>
</dbReference>
<gene>
    <name evidence="11" type="primary">tsaE</name>
    <name evidence="11" type="ORF">GA838_00450</name>
</gene>
<dbReference type="GO" id="GO:0005737">
    <property type="term" value="C:cytoplasm"/>
    <property type="evidence" value="ECO:0007669"/>
    <property type="project" value="UniProtKB-SubCell"/>
</dbReference>
<comment type="similarity">
    <text evidence="2">Belongs to the TsaE family.</text>
</comment>
<evidence type="ECO:0000256" key="5">
    <source>
        <dbReference type="ARBA" id="ARBA00022694"/>
    </source>
</evidence>
<dbReference type="PANTHER" id="PTHR33540:SF2">
    <property type="entry name" value="TRNA THREONYLCARBAMOYLADENOSINE BIOSYNTHESIS PROTEIN TSAE"/>
    <property type="match status" value="1"/>
</dbReference>
<dbReference type="GO" id="GO:0002949">
    <property type="term" value="P:tRNA threonylcarbamoyladenosine modification"/>
    <property type="evidence" value="ECO:0007669"/>
    <property type="project" value="InterPro"/>
</dbReference>
<evidence type="ECO:0000256" key="10">
    <source>
        <dbReference type="ARBA" id="ARBA00032441"/>
    </source>
</evidence>
<dbReference type="Gene3D" id="3.40.50.300">
    <property type="entry name" value="P-loop containing nucleotide triphosphate hydrolases"/>
    <property type="match status" value="1"/>
</dbReference>
<dbReference type="InterPro" id="IPR003442">
    <property type="entry name" value="T6A_TsaE"/>
</dbReference>
<evidence type="ECO:0000256" key="3">
    <source>
        <dbReference type="ARBA" id="ARBA00019010"/>
    </source>
</evidence>
<dbReference type="Proteomes" id="UP001281024">
    <property type="component" value="Unassembled WGS sequence"/>
</dbReference>
<dbReference type="GO" id="GO:0046872">
    <property type="term" value="F:metal ion binding"/>
    <property type="evidence" value="ECO:0007669"/>
    <property type="project" value="UniProtKB-KW"/>
</dbReference>
<keyword evidence="7" id="KW-0547">Nucleotide-binding</keyword>
<evidence type="ECO:0000256" key="9">
    <source>
        <dbReference type="ARBA" id="ARBA00022842"/>
    </source>
</evidence>
<keyword evidence="9" id="KW-0460">Magnesium</keyword>
<proteinExistence type="inferred from homology"/>
<reference evidence="11" key="1">
    <citation type="submission" date="2019-10" db="EMBL/GenBank/DDBJ databases">
        <title>Malate fermentation in French cider.</title>
        <authorList>
            <person name="Cousin F.J."/>
            <person name="Medina Fernandez S."/>
            <person name="Misery B."/>
            <person name="Laplace J.-M."/>
            <person name="Cretenet M."/>
        </authorList>
    </citation>
    <scope>NUCLEOTIDE SEQUENCE</scope>
    <source>
        <strain evidence="11">UCMA15129</strain>
    </source>
</reference>
<dbReference type="Pfam" id="PF02367">
    <property type="entry name" value="TsaE"/>
    <property type="match status" value="1"/>
</dbReference>
<dbReference type="SUPFAM" id="SSF52540">
    <property type="entry name" value="P-loop containing nucleoside triphosphate hydrolases"/>
    <property type="match status" value="1"/>
</dbReference>
<evidence type="ECO:0000256" key="7">
    <source>
        <dbReference type="ARBA" id="ARBA00022741"/>
    </source>
</evidence>
<dbReference type="PANTHER" id="PTHR33540">
    <property type="entry name" value="TRNA THREONYLCARBAMOYLADENOSINE BIOSYNTHESIS PROTEIN TSAE"/>
    <property type="match status" value="1"/>
</dbReference>
<keyword evidence="4" id="KW-0963">Cytoplasm</keyword>
<dbReference type="NCBIfam" id="TIGR00150">
    <property type="entry name" value="T6A_YjeE"/>
    <property type="match status" value="1"/>
</dbReference>
<keyword evidence="8" id="KW-0067">ATP-binding</keyword>
<comment type="subcellular location">
    <subcellularLocation>
        <location evidence="1">Cytoplasm</location>
    </subcellularLocation>
</comment>
<dbReference type="GO" id="GO:0005524">
    <property type="term" value="F:ATP binding"/>
    <property type="evidence" value="ECO:0007669"/>
    <property type="project" value="UniProtKB-KW"/>
</dbReference>
<evidence type="ECO:0000256" key="1">
    <source>
        <dbReference type="ARBA" id="ARBA00004496"/>
    </source>
</evidence>
<evidence type="ECO:0000256" key="2">
    <source>
        <dbReference type="ARBA" id="ARBA00007599"/>
    </source>
</evidence>
<dbReference type="InterPro" id="IPR027417">
    <property type="entry name" value="P-loop_NTPase"/>
</dbReference>
<dbReference type="EMBL" id="WERV01000001">
    <property type="protein sequence ID" value="MDV7714253.1"/>
    <property type="molecule type" value="Genomic_DNA"/>
</dbReference>
<name>A0AAJ2P246_OENOE</name>
<accession>A0AAJ2P246</accession>
<keyword evidence="6" id="KW-0479">Metal-binding</keyword>
<evidence type="ECO:0000313" key="12">
    <source>
        <dbReference type="Proteomes" id="UP001281024"/>
    </source>
</evidence>
<evidence type="ECO:0000256" key="4">
    <source>
        <dbReference type="ARBA" id="ARBA00022490"/>
    </source>
</evidence>
<comment type="caution">
    <text evidence="11">The sequence shown here is derived from an EMBL/GenBank/DDBJ whole genome shotgun (WGS) entry which is preliminary data.</text>
</comment>
<evidence type="ECO:0000256" key="6">
    <source>
        <dbReference type="ARBA" id="ARBA00022723"/>
    </source>
</evidence>
<sequence>MLTFEKQSLSDTTKLAQNLAAFLSIGDLLLLYGDLGSGKTAFTRSLVQALGADKNVIVNSPTFTILQQYKGHGLVFPIYHFDAYRLENIGAADQGFEDYIDGDGLTIIEWPQFMADILPGEYLKIEFVYDKDKRDITISASGDHYRKLLEKL</sequence>
<dbReference type="AlphaFoldDB" id="A0AAJ2P246"/>